<evidence type="ECO:0000256" key="2">
    <source>
        <dbReference type="ARBA" id="ARBA00023125"/>
    </source>
</evidence>
<keyword evidence="2" id="KW-0238">DNA-binding</keyword>
<proteinExistence type="predicted"/>
<dbReference type="SMART" id="SM00347">
    <property type="entry name" value="HTH_MARR"/>
    <property type="match status" value="1"/>
</dbReference>
<feature type="domain" description="HTH marR-type" evidence="4">
    <location>
        <begin position="59"/>
        <end position="191"/>
    </location>
</feature>
<keyword evidence="1" id="KW-0805">Transcription regulation</keyword>
<dbReference type="GO" id="GO:0003677">
    <property type="term" value="F:DNA binding"/>
    <property type="evidence" value="ECO:0007669"/>
    <property type="project" value="UniProtKB-KW"/>
</dbReference>
<dbReference type="Gene3D" id="1.10.10.10">
    <property type="entry name" value="Winged helix-like DNA-binding domain superfamily/Winged helix DNA-binding domain"/>
    <property type="match status" value="1"/>
</dbReference>
<evidence type="ECO:0000313" key="5">
    <source>
        <dbReference type="EMBL" id="PMR70254.1"/>
    </source>
</evidence>
<name>A0A2N7TPY3_9GAMM</name>
<dbReference type="AlphaFoldDB" id="A0A2N7TPY3"/>
<evidence type="ECO:0000259" key="4">
    <source>
        <dbReference type="PROSITE" id="PS50995"/>
    </source>
</evidence>
<dbReference type="InterPro" id="IPR036390">
    <property type="entry name" value="WH_DNA-bd_sf"/>
</dbReference>
<gene>
    <name evidence="5" type="ORF">C1H66_06840</name>
</gene>
<dbReference type="InterPro" id="IPR036388">
    <property type="entry name" value="WH-like_DNA-bd_sf"/>
</dbReference>
<dbReference type="PANTHER" id="PTHR42756:SF1">
    <property type="entry name" value="TRANSCRIPTIONAL REPRESSOR OF EMRAB OPERON"/>
    <property type="match status" value="1"/>
</dbReference>
<dbReference type="Pfam" id="PF12802">
    <property type="entry name" value="MarR_2"/>
    <property type="match status" value="1"/>
</dbReference>
<evidence type="ECO:0000256" key="1">
    <source>
        <dbReference type="ARBA" id="ARBA00023015"/>
    </source>
</evidence>
<dbReference type="InterPro" id="IPR000835">
    <property type="entry name" value="HTH_MarR-typ"/>
</dbReference>
<dbReference type="EMBL" id="PNRE01000033">
    <property type="protein sequence ID" value="PMR70254.1"/>
    <property type="molecule type" value="Genomic_DNA"/>
</dbReference>
<keyword evidence="3" id="KW-0804">Transcription</keyword>
<organism evidence="5 6">
    <name type="scientific">Halomonas heilongjiangensis</name>
    <dbReference type="NCBI Taxonomy" id="1387883"/>
    <lineage>
        <taxon>Bacteria</taxon>
        <taxon>Pseudomonadati</taxon>
        <taxon>Pseudomonadota</taxon>
        <taxon>Gammaproteobacteria</taxon>
        <taxon>Oceanospirillales</taxon>
        <taxon>Halomonadaceae</taxon>
        <taxon>Halomonas</taxon>
    </lineage>
</organism>
<evidence type="ECO:0000313" key="6">
    <source>
        <dbReference type="Proteomes" id="UP000235346"/>
    </source>
</evidence>
<dbReference type="PROSITE" id="PS50995">
    <property type="entry name" value="HTH_MARR_2"/>
    <property type="match status" value="1"/>
</dbReference>
<dbReference type="PRINTS" id="PR00598">
    <property type="entry name" value="HTHMARR"/>
</dbReference>
<accession>A0A2N7TPY3</accession>
<sequence>MLLNKTSTDAIIIDFLTPSSAPDSKFEKNLGKKEIIMSEILKALAELESDTANFDYRFKDFPFYYIASIQKRLQDNLAQSLRPHGVTPQEWRILASLNETDGLSTTEISAMTLLERSRVSRITDSMRDRDWITKQDNCTDKRFSLAFLTKSGRDKFSEILPVVCSVHKKLLHGFDESEAQLFIGFLRRVNHNALP</sequence>
<comment type="caution">
    <text evidence="5">The sequence shown here is derived from an EMBL/GenBank/DDBJ whole genome shotgun (WGS) entry which is preliminary data.</text>
</comment>
<dbReference type="PANTHER" id="PTHR42756">
    <property type="entry name" value="TRANSCRIPTIONAL REGULATOR, MARR"/>
    <property type="match status" value="1"/>
</dbReference>
<reference evidence="5 6" key="1">
    <citation type="submission" date="2018-01" db="EMBL/GenBank/DDBJ databases">
        <title>Halomonas endophytica sp. nov., isolated from storage liquid in the stems of Populus euphratica.</title>
        <authorList>
            <person name="Chen C."/>
        </authorList>
    </citation>
    <scope>NUCLEOTIDE SEQUENCE [LARGE SCALE GENOMIC DNA]</scope>
    <source>
        <strain evidence="5 6">DSM 26881</strain>
    </source>
</reference>
<protein>
    <recommendedName>
        <fullName evidence="4">HTH marR-type domain-containing protein</fullName>
    </recommendedName>
</protein>
<dbReference type="Proteomes" id="UP000235346">
    <property type="component" value="Unassembled WGS sequence"/>
</dbReference>
<keyword evidence="6" id="KW-1185">Reference proteome</keyword>
<evidence type="ECO:0000256" key="3">
    <source>
        <dbReference type="ARBA" id="ARBA00023163"/>
    </source>
</evidence>
<dbReference type="GO" id="GO:0003700">
    <property type="term" value="F:DNA-binding transcription factor activity"/>
    <property type="evidence" value="ECO:0007669"/>
    <property type="project" value="InterPro"/>
</dbReference>
<dbReference type="SUPFAM" id="SSF46785">
    <property type="entry name" value="Winged helix' DNA-binding domain"/>
    <property type="match status" value="1"/>
</dbReference>